<name>A0A917TMF9_9ACTN</name>
<dbReference type="GO" id="GO:0004518">
    <property type="term" value="F:nuclease activity"/>
    <property type="evidence" value="ECO:0007669"/>
    <property type="project" value="UniProtKB-KW"/>
</dbReference>
<keyword evidence="3" id="KW-0378">Hydrolase</keyword>
<evidence type="ECO:0000259" key="5">
    <source>
        <dbReference type="Pfam" id="PF13470"/>
    </source>
</evidence>
<keyword evidence="2" id="KW-0479">Metal-binding</keyword>
<keyword evidence="8" id="KW-1185">Reference proteome</keyword>
<dbReference type="Proteomes" id="UP000642070">
    <property type="component" value="Unassembled WGS sequence"/>
</dbReference>
<evidence type="ECO:0000259" key="6">
    <source>
        <dbReference type="Pfam" id="PF26343"/>
    </source>
</evidence>
<gene>
    <name evidence="7" type="ORF">GCM10007977_031270</name>
</gene>
<dbReference type="GO" id="GO:0016787">
    <property type="term" value="F:hydrolase activity"/>
    <property type="evidence" value="ECO:0007669"/>
    <property type="project" value="UniProtKB-KW"/>
</dbReference>
<proteinExistence type="predicted"/>
<feature type="domain" description="PIN" evidence="5">
    <location>
        <begin position="3"/>
        <end position="111"/>
    </location>
</feature>
<dbReference type="AlphaFoldDB" id="A0A917TMF9"/>
<evidence type="ECO:0000256" key="2">
    <source>
        <dbReference type="ARBA" id="ARBA00022723"/>
    </source>
</evidence>
<dbReference type="RefSeq" id="WP_190250651.1">
    <property type="nucleotide sequence ID" value="NZ_BMPI01000013.1"/>
</dbReference>
<feature type="domain" description="VapC50 C-terminal" evidence="6">
    <location>
        <begin position="129"/>
        <end position="182"/>
    </location>
</feature>
<reference evidence="7" key="2">
    <citation type="submission" date="2020-09" db="EMBL/GenBank/DDBJ databases">
        <authorList>
            <person name="Sun Q."/>
            <person name="Ohkuma M."/>
        </authorList>
    </citation>
    <scope>NUCLEOTIDE SEQUENCE</scope>
    <source>
        <strain evidence="7">JCM 19831</strain>
    </source>
</reference>
<dbReference type="SUPFAM" id="SSF88723">
    <property type="entry name" value="PIN domain-like"/>
    <property type="match status" value="1"/>
</dbReference>
<evidence type="ECO:0000313" key="8">
    <source>
        <dbReference type="Proteomes" id="UP000642070"/>
    </source>
</evidence>
<protein>
    <recommendedName>
        <fullName evidence="9">PIN domain-containing protein</fullName>
    </recommendedName>
</protein>
<evidence type="ECO:0008006" key="9">
    <source>
        <dbReference type="Google" id="ProtNLM"/>
    </source>
</evidence>
<dbReference type="EMBL" id="BMPI01000013">
    <property type="protein sequence ID" value="GGM27754.1"/>
    <property type="molecule type" value="Genomic_DNA"/>
</dbReference>
<evidence type="ECO:0000256" key="3">
    <source>
        <dbReference type="ARBA" id="ARBA00022801"/>
    </source>
</evidence>
<evidence type="ECO:0000256" key="1">
    <source>
        <dbReference type="ARBA" id="ARBA00022722"/>
    </source>
</evidence>
<evidence type="ECO:0000313" key="7">
    <source>
        <dbReference type="EMBL" id="GGM27754.1"/>
    </source>
</evidence>
<comment type="caution">
    <text evidence="7">The sequence shown here is derived from an EMBL/GenBank/DDBJ whole genome shotgun (WGS) entry which is preliminary data.</text>
</comment>
<dbReference type="InterPro" id="IPR002716">
    <property type="entry name" value="PIN_dom"/>
</dbReference>
<keyword evidence="1" id="KW-0540">Nuclease</keyword>
<organism evidence="7 8">
    <name type="scientific">Dactylosporangium sucinum</name>
    <dbReference type="NCBI Taxonomy" id="1424081"/>
    <lineage>
        <taxon>Bacteria</taxon>
        <taxon>Bacillati</taxon>
        <taxon>Actinomycetota</taxon>
        <taxon>Actinomycetes</taxon>
        <taxon>Micromonosporales</taxon>
        <taxon>Micromonosporaceae</taxon>
        <taxon>Dactylosporangium</taxon>
    </lineage>
</organism>
<dbReference type="Pfam" id="PF26343">
    <property type="entry name" value="VapC50_C"/>
    <property type="match status" value="1"/>
</dbReference>
<accession>A0A917TMF9</accession>
<reference evidence="7" key="1">
    <citation type="journal article" date="2014" name="Int. J. Syst. Evol. Microbiol.">
        <title>Complete genome sequence of Corynebacterium casei LMG S-19264T (=DSM 44701T), isolated from a smear-ripened cheese.</title>
        <authorList>
            <consortium name="US DOE Joint Genome Institute (JGI-PGF)"/>
            <person name="Walter F."/>
            <person name="Albersmeier A."/>
            <person name="Kalinowski J."/>
            <person name="Ruckert C."/>
        </authorList>
    </citation>
    <scope>NUCLEOTIDE SEQUENCE</scope>
    <source>
        <strain evidence="7">JCM 19831</strain>
    </source>
</reference>
<dbReference type="GO" id="GO:0046872">
    <property type="term" value="F:metal ion binding"/>
    <property type="evidence" value="ECO:0007669"/>
    <property type="project" value="UniProtKB-KW"/>
</dbReference>
<sequence length="382" mass="43035">MTRVFVDTNVLFPFSLMDLFLALSEDAVHEIMWTDALLAEWERVIVREQRRSADQAAAIVADIKSFFPENEVPESAYADLVDLMPGSDPDDRHHMAAAVAAGASHIITWNRSDFPSRALAQYGIQVTSPDDYLCDLIVDVPSEVVDAVERIARGKSRPPMTPYDLVERYSTAGAPNFAARLKDRIDARRAITRRTVSRRFLGRPTQPIIEPMEVSQFFSARRPPRYWDVQVRVAPHTPTGYAAHSAVLNVLLLELLTAWPLGTALVVSYRSTPDKYTQALAYAPTLETEIGRLTEAQMNLAVDFGWMNPTVIARPHGDFESQAVWADNPVREWQHPFDSTPEIAAFMASSVSRILDVNPGDGYHIRMLNNYGRRRVTRRRAK</sequence>
<keyword evidence="4" id="KW-0460">Magnesium</keyword>
<evidence type="ECO:0000256" key="4">
    <source>
        <dbReference type="ARBA" id="ARBA00022842"/>
    </source>
</evidence>
<dbReference type="Pfam" id="PF13470">
    <property type="entry name" value="PIN_3"/>
    <property type="match status" value="1"/>
</dbReference>
<dbReference type="InterPro" id="IPR058652">
    <property type="entry name" value="VapC50_C"/>
</dbReference>
<dbReference type="InterPro" id="IPR029060">
    <property type="entry name" value="PIN-like_dom_sf"/>
</dbReference>